<comment type="similarity">
    <text evidence="1">Belongs to the 'GDXG' lipolytic enzyme family.</text>
</comment>
<evidence type="ECO:0000256" key="3">
    <source>
        <dbReference type="PROSITE-ProRule" id="PRU10038"/>
    </source>
</evidence>
<reference evidence="5" key="1">
    <citation type="submission" date="2020-03" db="EMBL/GenBank/DDBJ databases">
        <title>Studies in the Genomics of Life Span.</title>
        <authorList>
            <person name="Glass D."/>
        </authorList>
    </citation>
    <scope>NUCLEOTIDE SEQUENCE</scope>
    <source>
        <strain evidence="5">LTLLF</strain>
        <tissue evidence="5">Muscle</tissue>
    </source>
</reference>
<dbReference type="PANTHER" id="PTHR48081">
    <property type="entry name" value="AB HYDROLASE SUPERFAMILY PROTEIN C4A8.06C"/>
    <property type="match status" value="1"/>
</dbReference>
<evidence type="ECO:0000259" key="4">
    <source>
        <dbReference type="Pfam" id="PF07859"/>
    </source>
</evidence>
<proteinExistence type="inferred from homology"/>
<dbReference type="EMBL" id="JAATJU010022973">
    <property type="protein sequence ID" value="KAH0509136.1"/>
    <property type="molecule type" value="Genomic_DNA"/>
</dbReference>
<dbReference type="Gene3D" id="3.40.50.1820">
    <property type="entry name" value="alpha/beta hydrolase"/>
    <property type="match status" value="2"/>
</dbReference>
<keyword evidence="2" id="KW-0378">Hydrolase</keyword>
<dbReference type="Pfam" id="PF07859">
    <property type="entry name" value="Abhydrolase_3"/>
    <property type="match status" value="2"/>
</dbReference>
<dbReference type="InterPro" id="IPR029058">
    <property type="entry name" value="AB_hydrolase_fold"/>
</dbReference>
<dbReference type="PANTHER" id="PTHR48081:SF28">
    <property type="entry name" value="ALPHA_BETA HYDROLASE FOLD-3 DOMAIN-CONTAINING PROTEIN"/>
    <property type="match status" value="1"/>
</dbReference>
<gene>
    <name evidence="5" type="ORF">LTLLF_160360</name>
</gene>
<accession>A0A8J6KSI4</accession>
<evidence type="ECO:0000256" key="2">
    <source>
        <dbReference type="ARBA" id="ARBA00022801"/>
    </source>
</evidence>
<evidence type="ECO:0000313" key="5">
    <source>
        <dbReference type="EMBL" id="KAH0509136.1"/>
    </source>
</evidence>
<protein>
    <submittedName>
        <fullName evidence="5">Arylacetamide deacetylase-like 2</fullName>
    </submittedName>
</protein>
<evidence type="ECO:0000256" key="1">
    <source>
        <dbReference type="ARBA" id="ARBA00010515"/>
    </source>
</evidence>
<dbReference type="SUPFAM" id="SSF53474">
    <property type="entry name" value="alpha/beta-Hydrolases"/>
    <property type="match status" value="2"/>
</dbReference>
<dbReference type="InterPro" id="IPR013094">
    <property type="entry name" value="AB_hydrolase_3"/>
</dbReference>
<feature type="active site" evidence="3">
    <location>
        <position position="330"/>
    </location>
</feature>
<evidence type="ECO:0000313" key="6">
    <source>
        <dbReference type="Proteomes" id="UP000710432"/>
    </source>
</evidence>
<feature type="domain" description="Alpha/beta hydrolase fold-3" evidence="4">
    <location>
        <begin position="248"/>
        <end position="390"/>
    </location>
</feature>
<dbReference type="InterPro" id="IPR033140">
    <property type="entry name" value="Lipase_GDXG_put_SER_AS"/>
</dbReference>
<organism evidence="5 6">
    <name type="scientific">Microtus ochrogaster</name>
    <name type="common">Prairie vole</name>
    <dbReference type="NCBI Taxonomy" id="79684"/>
    <lineage>
        <taxon>Eukaryota</taxon>
        <taxon>Metazoa</taxon>
        <taxon>Chordata</taxon>
        <taxon>Craniata</taxon>
        <taxon>Vertebrata</taxon>
        <taxon>Euteleostomi</taxon>
        <taxon>Mammalia</taxon>
        <taxon>Eutheria</taxon>
        <taxon>Euarchontoglires</taxon>
        <taxon>Glires</taxon>
        <taxon>Rodentia</taxon>
        <taxon>Myomorpha</taxon>
        <taxon>Muroidea</taxon>
        <taxon>Cricetidae</taxon>
        <taxon>Arvicolinae</taxon>
        <taxon>Microtus</taxon>
    </lineage>
</organism>
<sequence length="494" mass="56196">MAKPPAQQKVAFYLFCFLDATQKIDCLFLPREGTLCENIGLMKYEEVFSVIAAAHYTKPISDENITVIDTNFSDIPVRLYLPKRKSERQRPAVIYIHGGIFVFGSCKMSTSDDLNRWTANKLGAVVVGIDYRLAPQYQFPTALEDCVFASKFFLQDKVLAEYGVDPSRICVMGDSSGGTLAAAVVQLATLFENTGIMKFEDLFFILMRIQNIEPFSDENLTVIDTDFSNIPVRLYLPKRKSERQRPAVIYIHGGAYVTGSFKMRPYDFVNRMTASRLDAVVVAPDYRLAPQYLFPAALEDCIFAIKFFLQDKVLEKYGVDPARICISGDSSGGALVGSVTQLLQDDPEYRNKIKTQAMIYPKLQIIDTWMPSYREYKDGPFLSRKLAIKVSIRYITEDEELPEAILRNEYMPEGSRDLFKFVNWSHFLPEKYKKNHVYREPILGTLNASYPVLLDSRLSPLLVNDSQLQKLPLTYIITSSSGANWKMMDICEFS</sequence>
<name>A0A8J6KSI4_MICOH</name>
<comment type="caution">
    <text evidence="5">The sequence shown here is derived from an EMBL/GenBank/DDBJ whole genome shotgun (WGS) entry which is preliminary data.</text>
</comment>
<dbReference type="GO" id="GO:0016787">
    <property type="term" value="F:hydrolase activity"/>
    <property type="evidence" value="ECO:0007669"/>
    <property type="project" value="UniProtKB-KW"/>
</dbReference>
<dbReference type="InterPro" id="IPR050300">
    <property type="entry name" value="GDXG_lipolytic_enzyme"/>
</dbReference>
<dbReference type="PROSITE" id="PS01174">
    <property type="entry name" value="LIPASE_GDXG_SER"/>
    <property type="match status" value="1"/>
</dbReference>
<feature type="domain" description="Alpha/beta hydrolase fold-3" evidence="4">
    <location>
        <begin position="93"/>
        <end position="188"/>
    </location>
</feature>
<dbReference type="Proteomes" id="UP000710432">
    <property type="component" value="Unassembled WGS sequence"/>
</dbReference>
<dbReference type="AlphaFoldDB" id="A0A8J6KSI4"/>